<feature type="compositionally biased region" description="Polar residues" evidence="1">
    <location>
        <begin position="40"/>
        <end position="52"/>
    </location>
</feature>
<feature type="compositionally biased region" description="Low complexity" evidence="1">
    <location>
        <begin position="24"/>
        <end position="39"/>
    </location>
</feature>
<dbReference type="AlphaFoldDB" id="A0A6A5WXR8"/>
<protein>
    <submittedName>
        <fullName evidence="2">Uncharacterized protein</fullName>
    </submittedName>
</protein>
<sequence>MCIPPIHLYAVHTLYFLPQAEPLSKLPSSSSSIPFPSAPQQNPHPRTSTPDPQTRPPDSKTKGPALHYRTPHCTPIYNITLHTAHQSTYRTPLSRVAPTPTVVAAVASPQILSPVPVPPTRMPHPILSARLPSSPPDSSSHPIPLPPHTPPKAATRPAQPSRSHGSGPSSKPRTMAQAAASTVQPKLSPTDPPDPSISSPSPVPSSLKAYTDGTTCAAPQIFNPSIRKERPGWESEGGNTRVGSPGGGMDDWIP</sequence>
<evidence type="ECO:0000256" key="1">
    <source>
        <dbReference type="SAM" id="MobiDB-lite"/>
    </source>
</evidence>
<reference evidence="2" key="1">
    <citation type="journal article" date="2020" name="Stud. Mycol.">
        <title>101 Dothideomycetes genomes: a test case for predicting lifestyles and emergence of pathogens.</title>
        <authorList>
            <person name="Haridas S."/>
            <person name="Albert R."/>
            <person name="Binder M."/>
            <person name="Bloem J."/>
            <person name="Labutti K."/>
            <person name="Salamov A."/>
            <person name="Andreopoulos B."/>
            <person name="Baker S."/>
            <person name="Barry K."/>
            <person name="Bills G."/>
            <person name="Bluhm B."/>
            <person name="Cannon C."/>
            <person name="Castanera R."/>
            <person name="Culley D."/>
            <person name="Daum C."/>
            <person name="Ezra D."/>
            <person name="Gonzalez J."/>
            <person name="Henrissat B."/>
            <person name="Kuo A."/>
            <person name="Liang C."/>
            <person name="Lipzen A."/>
            <person name="Lutzoni F."/>
            <person name="Magnuson J."/>
            <person name="Mondo S."/>
            <person name="Nolan M."/>
            <person name="Ohm R."/>
            <person name="Pangilinan J."/>
            <person name="Park H.-J."/>
            <person name="Ramirez L."/>
            <person name="Alfaro M."/>
            <person name="Sun H."/>
            <person name="Tritt A."/>
            <person name="Yoshinaga Y."/>
            <person name="Zwiers L.-H."/>
            <person name="Turgeon B."/>
            <person name="Goodwin S."/>
            <person name="Spatafora J."/>
            <person name="Crous P."/>
            <person name="Grigoriev I."/>
        </authorList>
    </citation>
    <scope>NUCLEOTIDE SEQUENCE</scope>
    <source>
        <strain evidence="2">CBS 123094</strain>
    </source>
</reference>
<accession>A0A6A5WXR8</accession>
<organism evidence="2 3">
    <name type="scientific">Amniculicola lignicola CBS 123094</name>
    <dbReference type="NCBI Taxonomy" id="1392246"/>
    <lineage>
        <taxon>Eukaryota</taxon>
        <taxon>Fungi</taxon>
        <taxon>Dikarya</taxon>
        <taxon>Ascomycota</taxon>
        <taxon>Pezizomycotina</taxon>
        <taxon>Dothideomycetes</taxon>
        <taxon>Pleosporomycetidae</taxon>
        <taxon>Pleosporales</taxon>
        <taxon>Amniculicolaceae</taxon>
        <taxon>Amniculicola</taxon>
    </lineage>
</organism>
<gene>
    <name evidence="2" type="ORF">P154DRAFT_312812</name>
</gene>
<feature type="region of interest" description="Disordered" evidence="1">
    <location>
        <begin position="24"/>
        <end position="70"/>
    </location>
</feature>
<evidence type="ECO:0000313" key="3">
    <source>
        <dbReference type="Proteomes" id="UP000799779"/>
    </source>
</evidence>
<keyword evidence="3" id="KW-1185">Reference proteome</keyword>
<feature type="compositionally biased region" description="Polar residues" evidence="1">
    <location>
        <begin position="158"/>
        <end position="172"/>
    </location>
</feature>
<dbReference type="EMBL" id="ML977562">
    <property type="protein sequence ID" value="KAF2005549.1"/>
    <property type="molecule type" value="Genomic_DNA"/>
</dbReference>
<name>A0A6A5WXR8_9PLEO</name>
<dbReference type="Proteomes" id="UP000799779">
    <property type="component" value="Unassembled WGS sequence"/>
</dbReference>
<feature type="region of interest" description="Disordered" evidence="1">
    <location>
        <begin position="112"/>
        <end position="254"/>
    </location>
</feature>
<feature type="compositionally biased region" description="Gly residues" evidence="1">
    <location>
        <begin position="244"/>
        <end position="254"/>
    </location>
</feature>
<evidence type="ECO:0000313" key="2">
    <source>
        <dbReference type="EMBL" id="KAF2005549.1"/>
    </source>
</evidence>
<feature type="compositionally biased region" description="Low complexity" evidence="1">
    <location>
        <begin position="196"/>
        <end position="206"/>
    </location>
</feature>
<proteinExistence type="predicted"/>